<keyword evidence="2" id="KW-1185">Reference proteome</keyword>
<reference evidence="1 2" key="1">
    <citation type="submission" date="2017-08" db="EMBL/GenBank/DDBJ databases">
        <title>Comparative genomics of bacteria isolated from necrotic lesions of AOD affected trees.</title>
        <authorList>
            <person name="Doonan J."/>
            <person name="Denman S."/>
            <person name="McDonald J.E."/>
        </authorList>
    </citation>
    <scope>NUCLEOTIDE SEQUENCE [LARGE SCALE GENOMIC DNA]</scope>
    <source>
        <strain evidence="1 2">477</strain>
    </source>
</reference>
<gene>
    <name evidence="1" type="ORF">CKQ53_06675</name>
</gene>
<dbReference type="EMBL" id="CP023009">
    <property type="protein sequence ID" value="AXW86704.1"/>
    <property type="molecule type" value="Genomic_DNA"/>
</dbReference>
<dbReference type="AlphaFoldDB" id="A0AAD0WKC2"/>
<dbReference type="Proteomes" id="UP000263881">
    <property type="component" value="Chromosome"/>
</dbReference>
<accession>A0AAD0WKC2</accession>
<dbReference type="KEGG" id="lbq:CKQ53_06675"/>
<sequence>MPVPVAGDAKRRLSAIAPSVVGGAAAFSINVVEKRSIFDGGFSIILRPHVTTKFFSRNFNRAGNSYSKG</sequence>
<protein>
    <submittedName>
        <fullName evidence="1">Uncharacterized protein</fullName>
    </submittedName>
</protein>
<proteinExistence type="predicted"/>
<organism evidence="1 2">
    <name type="scientific">Lonsdalea britannica</name>
    <dbReference type="NCBI Taxonomy" id="1082704"/>
    <lineage>
        <taxon>Bacteria</taxon>
        <taxon>Pseudomonadati</taxon>
        <taxon>Pseudomonadota</taxon>
        <taxon>Gammaproteobacteria</taxon>
        <taxon>Enterobacterales</taxon>
        <taxon>Pectobacteriaceae</taxon>
        <taxon>Lonsdalea</taxon>
    </lineage>
</organism>
<evidence type="ECO:0000313" key="1">
    <source>
        <dbReference type="EMBL" id="AXW86704.1"/>
    </source>
</evidence>
<name>A0AAD0WKC2_9GAMM</name>
<evidence type="ECO:0000313" key="2">
    <source>
        <dbReference type="Proteomes" id="UP000263881"/>
    </source>
</evidence>